<evidence type="ECO:0000259" key="3">
    <source>
        <dbReference type="Pfam" id="PF05738"/>
    </source>
</evidence>
<dbReference type="RefSeq" id="WP_154459405.1">
    <property type="nucleotide sequence ID" value="NZ_VUMM01000002.1"/>
</dbReference>
<keyword evidence="2" id="KW-0732">Signal</keyword>
<feature type="transmembrane region" description="Helical" evidence="1">
    <location>
        <begin position="274"/>
        <end position="294"/>
    </location>
</feature>
<reference evidence="4 5" key="1">
    <citation type="submission" date="2019-08" db="EMBL/GenBank/DDBJ databases">
        <title>In-depth cultivation of the pig gut microbiome towards novel bacterial diversity and tailored functional studies.</title>
        <authorList>
            <person name="Wylensek D."/>
            <person name="Hitch T.C.A."/>
            <person name="Clavel T."/>
        </authorList>
    </citation>
    <scope>NUCLEOTIDE SEQUENCE [LARGE SCALE GENOMIC DNA]</scope>
    <source>
        <strain evidence="4 5">LKV-178-WT-2G</strain>
    </source>
</reference>
<dbReference type="Gene3D" id="2.60.40.1140">
    <property type="entry name" value="Collagen-binding surface protein Cna, B-type domain"/>
    <property type="match status" value="1"/>
</dbReference>
<name>A0A7X2N2T6_9FIRM</name>
<keyword evidence="5" id="KW-1185">Reference proteome</keyword>
<dbReference type="Pfam" id="PF05738">
    <property type="entry name" value="Cna_B"/>
    <property type="match status" value="1"/>
</dbReference>
<evidence type="ECO:0000313" key="4">
    <source>
        <dbReference type="EMBL" id="MSS00938.1"/>
    </source>
</evidence>
<dbReference type="InterPro" id="IPR013783">
    <property type="entry name" value="Ig-like_fold"/>
</dbReference>
<feature type="chain" id="PRO_5030821187" evidence="2">
    <location>
        <begin position="25"/>
        <end position="301"/>
    </location>
</feature>
<feature type="signal peptide" evidence="2">
    <location>
        <begin position="1"/>
        <end position="24"/>
    </location>
</feature>
<dbReference type="SUPFAM" id="SSF49478">
    <property type="entry name" value="Cna protein B-type domain"/>
    <property type="match status" value="1"/>
</dbReference>
<keyword evidence="1" id="KW-0472">Membrane</keyword>
<dbReference type="EMBL" id="VUMM01000002">
    <property type="protein sequence ID" value="MSS00938.1"/>
    <property type="molecule type" value="Genomic_DNA"/>
</dbReference>
<dbReference type="Proteomes" id="UP000470082">
    <property type="component" value="Unassembled WGS sequence"/>
</dbReference>
<dbReference type="CDD" id="cd00222">
    <property type="entry name" value="CollagenBindB"/>
    <property type="match status" value="1"/>
</dbReference>
<evidence type="ECO:0000313" key="5">
    <source>
        <dbReference type="Proteomes" id="UP000470082"/>
    </source>
</evidence>
<dbReference type="AlphaFoldDB" id="A0A7X2N2T6"/>
<dbReference type="Gene3D" id="2.60.40.10">
    <property type="entry name" value="Immunoglobulins"/>
    <property type="match status" value="1"/>
</dbReference>
<protein>
    <submittedName>
        <fullName evidence="4">Cna B-type domain-containing protein</fullName>
    </submittedName>
</protein>
<evidence type="ECO:0000256" key="2">
    <source>
        <dbReference type="SAM" id="SignalP"/>
    </source>
</evidence>
<proteinExistence type="predicted"/>
<evidence type="ECO:0000256" key="1">
    <source>
        <dbReference type="SAM" id="Phobius"/>
    </source>
</evidence>
<sequence length="301" mass="34295">MKKLLKIMISIFLCCLCIPLSIQAAGKINKEQDVSLTLSCSHENVPFYLYYVASINEYGELSVNSPFSDFNVNITGKNDEAWNDLALTLAGYVDQNEMVPSASKKTDEKGDVYFPSLDQGLYLILSEKTSSNGMIYQSSPSLILLPSLDEINNEWIYDVSANVKGEEIEDTRTSIKVQKVWKDSGYENKRPSSIMVQLYKDGQIYDSITLSEENNWQHIWENCSTKSNYTLVEQKLDSYTVQVSKEGITYLITNTYKTVTPSIPNKNIPFTGQLWWPVLILITLGLFFILIGLIRRRQNER</sequence>
<organism evidence="4 5">
    <name type="scientific">Floccifex porci</name>
    <dbReference type="NCBI Taxonomy" id="2606629"/>
    <lineage>
        <taxon>Bacteria</taxon>
        <taxon>Bacillati</taxon>
        <taxon>Bacillota</taxon>
        <taxon>Erysipelotrichia</taxon>
        <taxon>Erysipelotrichales</taxon>
        <taxon>Erysipelotrichaceae</taxon>
        <taxon>Floccifex</taxon>
    </lineage>
</organism>
<keyword evidence="1" id="KW-1133">Transmembrane helix</keyword>
<feature type="domain" description="CNA-B" evidence="3">
    <location>
        <begin position="175"/>
        <end position="255"/>
    </location>
</feature>
<dbReference type="InterPro" id="IPR008454">
    <property type="entry name" value="Collagen-bd_Cna-like_B-typ_dom"/>
</dbReference>
<accession>A0A7X2N2T6</accession>
<comment type="caution">
    <text evidence="4">The sequence shown here is derived from an EMBL/GenBank/DDBJ whole genome shotgun (WGS) entry which is preliminary data.</text>
</comment>
<keyword evidence="1" id="KW-0812">Transmembrane</keyword>
<gene>
    <name evidence="4" type="ORF">FYJ50_02190</name>
</gene>